<proteinExistence type="predicted"/>
<evidence type="ECO:0000256" key="1">
    <source>
        <dbReference type="ARBA" id="ARBA00004141"/>
    </source>
</evidence>
<keyword evidence="7" id="KW-1185">Reference proteome</keyword>
<evidence type="ECO:0000256" key="4">
    <source>
        <dbReference type="ARBA" id="ARBA00023136"/>
    </source>
</evidence>
<dbReference type="InterPro" id="IPR004710">
    <property type="entry name" value="Bilac:Na_transpt"/>
</dbReference>
<feature type="transmembrane region" description="Helical" evidence="5">
    <location>
        <begin position="132"/>
        <end position="153"/>
    </location>
</feature>
<feature type="transmembrane region" description="Helical" evidence="5">
    <location>
        <begin position="205"/>
        <end position="222"/>
    </location>
</feature>
<dbReference type="OrthoDB" id="1551454at2"/>
<comment type="subcellular location">
    <subcellularLocation>
        <location evidence="1">Membrane</location>
        <topology evidence="1">Multi-pass membrane protein</topology>
    </subcellularLocation>
</comment>
<dbReference type="PANTHER" id="PTHR10361:SF28">
    <property type="entry name" value="P3 PROTEIN-RELATED"/>
    <property type="match status" value="1"/>
</dbReference>
<dbReference type="eggNOG" id="COG0385">
    <property type="taxonomic scope" value="Bacteria"/>
</dbReference>
<keyword evidence="2 5" id="KW-0812">Transmembrane</keyword>
<evidence type="ECO:0000256" key="2">
    <source>
        <dbReference type="ARBA" id="ARBA00022692"/>
    </source>
</evidence>
<reference evidence="7" key="1">
    <citation type="submission" date="2011-11" db="EMBL/GenBank/DDBJ databases">
        <title>Complete sequence of Desulfosporosinus orientis DSM 765.</title>
        <authorList>
            <person name="Lucas S."/>
            <person name="Han J."/>
            <person name="Lapidus A."/>
            <person name="Cheng J.-F."/>
            <person name="Goodwin L."/>
            <person name="Pitluck S."/>
            <person name="Peters L."/>
            <person name="Ovchinnikova G."/>
            <person name="Teshima H."/>
            <person name="Detter J.C."/>
            <person name="Han C."/>
            <person name="Tapia R."/>
            <person name="Land M."/>
            <person name="Hauser L."/>
            <person name="Kyrpides N."/>
            <person name="Ivanova N."/>
            <person name="Pagani I."/>
            <person name="Pester M."/>
            <person name="Spring S."/>
            <person name="Ollivier B."/>
            <person name="Rattei T."/>
            <person name="Klenk H.-P."/>
            <person name="Wagner M."/>
            <person name="Loy A."/>
            <person name="Woyke T."/>
        </authorList>
    </citation>
    <scope>NUCLEOTIDE SEQUENCE [LARGE SCALE GENOMIC DNA]</scope>
    <source>
        <strain evidence="7">ATCC 19365 / DSM 765 / NCIMB 8382 / VKM B-1628</strain>
    </source>
</reference>
<evidence type="ECO:0000313" key="6">
    <source>
        <dbReference type="EMBL" id="AET68539.1"/>
    </source>
</evidence>
<feature type="transmembrane region" description="Helical" evidence="5">
    <location>
        <begin position="228"/>
        <end position="249"/>
    </location>
</feature>
<dbReference type="HOGENOM" id="CLU_071795_0_0_9"/>
<dbReference type="PANTHER" id="PTHR10361">
    <property type="entry name" value="SODIUM-BILE ACID COTRANSPORTER"/>
    <property type="match status" value="1"/>
</dbReference>
<dbReference type="KEGG" id="dor:Desor_3017"/>
<protein>
    <submittedName>
        <fullName evidence="6">Putative Na+-dependent transporter</fullName>
    </submittedName>
</protein>
<evidence type="ECO:0000313" key="7">
    <source>
        <dbReference type="Proteomes" id="UP000006346"/>
    </source>
</evidence>
<sequence>MLNRFAAWNSWLGRRMFLLVIAAIGAGFITAIPKSALTSRLVVILFAYMTFISALDTSIKDFFRVLKKPWIAVWILILVHFVMPFVAWGIGIIFYPQDIYTRTGFLIQAAIPIAVTSLIWTSIVSGDMALSIVAITMDTIISPFLLPLFFSIVLGKTVQLDYISMIWELMLMVSLPSLTGMIIHDLTNNRLSKLTSSIGGFSSKIAIFLMVALNAGSIVPEIHWDLGLARLLVIIGLLVACGFILGFLGSLPLRQINPATLVTMVYTIGMRNISFGVVLAMAYFPVKVAVPVTLATFFQHPIAGIVAQLFKKHGKIDSIA</sequence>
<keyword evidence="3 5" id="KW-1133">Transmembrane helix</keyword>
<dbReference type="InterPro" id="IPR038770">
    <property type="entry name" value="Na+/solute_symporter_sf"/>
</dbReference>
<dbReference type="EMBL" id="CP003108">
    <property type="protein sequence ID" value="AET68539.1"/>
    <property type="molecule type" value="Genomic_DNA"/>
</dbReference>
<gene>
    <name evidence="6" type="ordered locus">Desor_3017</name>
</gene>
<dbReference type="Pfam" id="PF01758">
    <property type="entry name" value="SBF"/>
    <property type="match status" value="1"/>
</dbReference>
<evidence type="ECO:0000256" key="3">
    <source>
        <dbReference type="ARBA" id="ARBA00022989"/>
    </source>
</evidence>
<dbReference type="InterPro" id="IPR002657">
    <property type="entry name" value="BilAc:Na_symport/Acr3"/>
</dbReference>
<dbReference type="Gene3D" id="1.20.1530.20">
    <property type="match status" value="1"/>
</dbReference>
<name>G7WI91_DESOD</name>
<evidence type="ECO:0000256" key="5">
    <source>
        <dbReference type="SAM" id="Phobius"/>
    </source>
</evidence>
<feature type="transmembrane region" description="Helical" evidence="5">
    <location>
        <begin position="71"/>
        <end position="93"/>
    </location>
</feature>
<feature type="transmembrane region" description="Helical" evidence="5">
    <location>
        <begin position="99"/>
        <end position="120"/>
    </location>
</feature>
<dbReference type="GO" id="GO:0016020">
    <property type="term" value="C:membrane"/>
    <property type="evidence" value="ECO:0007669"/>
    <property type="project" value="UniProtKB-SubCell"/>
</dbReference>
<dbReference type="RefSeq" id="WP_014185347.1">
    <property type="nucleotide sequence ID" value="NC_016584.1"/>
</dbReference>
<reference evidence="6 7" key="2">
    <citation type="journal article" date="2012" name="J. Bacteriol.">
        <title>Complete genome sequences of Desulfosporosinus orientis DSM765T, Desulfosporosinus youngiae DSM17734T, Desulfosporosinus meridiei DSM13257T, and Desulfosporosinus acidiphilus DSM22704T.</title>
        <authorList>
            <person name="Pester M."/>
            <person name="Brambilla E."/>
            <person name="Alazard D."/>
            <person name="Rattei T."/>
            <person name="Weinmaier T."/>
            <person name="Han J."/>
            <person name="Lucas S."/>
            <person name="Lapidus A."/>
            <person name="Cheng J.F."/>
            <person name="Goodwin L."/>
            <person name="Pitluck S."/>
            <person name="Peters L."/>
            <person name="Ovchinnikova G."/>
            <person name="Teshima H."/>
            <person name="Detter J.C."/>
            <person name="Han C.S."/>
            <person name="Tapia R."/>
            <person name="Land M.L."/>
            <person name="Hauser L."/>
            <person name="Kyrpides N.C."/>
            <person name="Ivanova N.N."/>
            <person name="Pagani I."/>
            <person name="Huntmann M."/>
            <person name="Wei C.L."/>
            <person name="Davenport K.W."/>
            <person name="Daligault H."/>
            <person name="Chain P.S."/>
            <person name="Chen A."/>
            <person name="Mavromatis K."/>
            <person name="Markowitz V."/>
            <person name="Szeto E."/>
            <person name="Mikhailova N."/>
            <person name="Pati A."/>
            <person name="Wagner M."/>
            <person name="Woyke T."/>
            <person name="Ollivier B."/>
            <person name="Klenk H.P."/>
            <person name="Spring S."/>
            <person name="Loy A."/>
        </authorList>
    </citation>
    <scope>NUCLEOTIDE SEQUENCE [LARGE SCALE GENOMIC DNA]</scope>
    <source>
        <strain evidence="7">ATCC 19365 / DSM 765 / NCIMB 8382 / VKM B-1628</strain>
    </source>
</reference>
<keyword evidence="4 5" id="KW-0472">Membrane</keyword>
<feature type="transmembrane region" description="Helical" evidence="5">
    <location>
        <begin position="12"/>
        <end position="32"/>
    </location>
</feature>
<dbReference type="PATRIC" id="fig|768706.3.peg.3032"/>
<organism evidence="6 7">
    <name type="scientific">Desulfosporosinus orientis (strain ATCC 19365 / DSM 765 / NCIMB 8382 / VKM B-1628 / Singapore I)</name>
    <name type="common">Desulfotomaculum orientis</name>
    <dbReference type="NCBI Taxonomy" id="768706"/>
    <lineage>
        <taxon>Bacteria</taxon>
        <taxon>Bacillati</taxon>
        <taxon>Bacillota</taxon>
        <taxon>Clostridia</taxon>
        <taxon>Eubacteriales</taxon>
        <taxon>Desulfitobacteriaceae</taxon>
        <taxon>Desulfosporosinus</taxon>
    </lineage>
</organism>
<feature type="transmembrane region" description="Helical" evidence="5">
    <location>
        <begin position="38"/>
        <end position="59"/>
    </location>
</feature>
<dbReference type="AlphaFoldDB" id="G7WI91"/>
<dbReference type="Proteomes" id="UP000006346">
    <property type="component" value="Chromosome"/>
</dbReference>
<accession>G7WI91</accession>
<feature type="transmembrane region" description="Helical" evidence="5">
    <location>
        <begin position="261"/>
        <end position="284"/>
    </location>
</feature>
<feature type="transmembrane region" description="Helical" evidence="5">
    <location>
        <begin position="165"/>
        <end position="184"/>
    </location>
</feature>
<dbReference type="STRING" id="768706.Desor_3017"/>